<dbReference type="CDD" id="cd11718">
    <property type="entry name" value="THUMP_SPOUT"/>
    <property type="match status" value="1"/>
</dbReference>
<dbReference type="InterPro" id="IPR029028">
    <property type="entry name" value="Alpha/beta_knot_MTases"/>
</dbReference>
<dbReference type="AlphaFoldDB" id="A0A075WFR3"/>
<evidence type="ECO:0000259" key="2">
    <source>
        <dbReference type="PROSITE" id="PS51165"/>
    </source>
</evidence>
<dbReference type="RefSeq" id="WP_010879715.1">
    <property type="nucleotide sequence ID" value="NZ_CP006577.1"/>
</dbReference>
<dbReference type="PROSITE" id="PS51165">
    <property type="entry name" value="THUMP"/>
    <property type="match status" value="1"/>
</dbReference>
<accession>A0A075WFR3</accession>
<dbReference type="GO" id="GO:0002937">
    <property type="term" value="P:tRNA 4-thiouridine biosynthesis"/>
    <property type="evidence" value="ECO:0007669"/>
    <property type="project" value="TreeGrafter"/>
</dbReference>
<dbReference type="GeneID" id="24795974"/>
<dbReference type="PANTHER" id="PTHR43209">
    <property type="entry name" value="TRNA SULFURTRANSFERASE"/>
    <property type="match status" value="1"/>
</dbReference>
<dbReference type="GO" id="GO:0052837">
    <property type="term" value="P:thiazole biosynthetic process"/>
    <property type="evidence" value="ECO:0007669"/>
    <property type="project" value="TreeGrafter"/>
</dbReference>
<dbReference type="SUPFAM" id="SSF75217">
    <property type="entry name" value="alpha/beta knot"/>
    <property type="match status" value="1"/>
</dbReference>
<organism evidence="3 4">
    <name type="scientific">Archaeoglobus fulgidus DSM 8774</name>
    <dbReference type="NCBI Taxonomy" id="1344584"/>
    <lineage>
        <taxon>Archaea</taxon>
        <taxon>Methanobacteriati</taxon>
        <taxon>Methanobacteriota</taxon>
        <taxon>Archaeoglobi</taxon>
        <taxon>Archaeoglobales</taxon>
        <taxon>Archaeoglobaceae</taxon>
        <taxon>Archaeoglobus</taxon>
    </lineage>
</organism>
<dbReference type="SMART" id="SM00981">
    <property type="entry name" value="THUMP"/>
    <property type="match status" value="1"/>
</dbReference>
<dbReference type="InterPro" id="IPR025849">
    <property type="entry name" value="MJ0421-like_SPOUT_MTase"/>
</dbReference>
<dbReference type="Proteomes" id="UP000028501">
    <property type="component" value="Chromosome"/>
</dbReference>
<dbReference type="GO" id="GO:0005829">
    <property type="term" value="C:cytosol"/>
    <property type="evidence" value="ECO:0007669"/>
    <property type="project" value="TreeGrafter"/>
</dbReference>
<keyword evidence="1" id="KW-0694">RNA-binding</keyword>
<dbReference type="Pfam" id="PF02926">
    <property type="entry name" value="THUMP"/>
    <property type="match status" value="1"/>
</dbReference>
<evidence type="ECO:0000313" key="4">
    <source>
        <dbReference type="Proteomes" id="UP000028501"/>
    </source>
</evidence>
<name>A0A075WFR3_ARCFL</name>
<dbReference type="InterPro" id="IPR041730">
    <property type="entry name" value="MJ0421-like_THUMP"/>
</dbReference>
<dbReference type="Pfam" id="PF14419">
    <property type="entry name" value="SPOUT_MTase_2"/>
    <property type="match status" value="1"/>
</dbReference>
<evidence type="ECO:0000256" key="1">
    <source>
        <dbReference type="PROSITE-ProRule" id="PRU00529"/>
    </source>
</evidence>
<feature type="domain" description="THUMP" evidence="2">
    <location>
        <begin position="44"/>
        <end position="147"/>
    </location>
</feature>
<proteinExistence type="predicted"/>
<reference evidence="3 4" key="1">
    <citation type="submission" date="2013-07" db="EMBL/GenBank/DDBJ databases">
        <title>Genome of Archaeoglobus fulgidus.</title>
        <authorList>
            <person name="Fiebig A."/>
            <person name="Birkeland N.-K."/>
        </authorList>
    </citation>
    <scope>NUCLEOTIDE SEQUENCE [LARGE SCALE GENOMIC DNA]</scope>
    <source>
        <strain evidence="3 4">DSM 8774</strain>
    </source>
</reference>
<protein>
    <submittedName>
        <fullName evidence="3">Putative RNA-binding protein</fullName>
    </submittedName>
</protein>
<dbReference type="PANTHER" id="PTHR43209:SF1">
    <property type="entry name" value="TRNA SULFURTRANSFERASE"/>
    <property type="match status" value="1"/>
</dbReference>
<dbReference type="SUPFAM" id="SSF143437">
    <property type="entry name" value="THUMP domain-like"/>
    <property type="match status" value="1"/>
</dbReference>
<dbReference type="KEGG" id="afg:AFULGI_00025000"/>
<dbReference type="EMBL" id="CP006577">
    <property type="protein sequence ID" value="AIG99215.1"/>
    <property type="molecule type" value="Genomic_DNA"/>
</dbReference>
<gene>
    <name evidence="3" type="ORF">AFULGI_00025000</name>
</gene>
<dbReference type="HOGENOM" id="CLU_795999_0_0_2"/>
<dbReference type="GO" id="GO:0003723">
    <property type="term" value="F:RNA binding"/>
    <property type="evidence" value="ECO:0007669"/>
    <property type="project" value="UniProtKB-UniRule"/>
</dbReference>
<dbReference type="InterPro" id="IPR004114">
    <property type="entry name" value="THUMP_dom"/>
</dbReference>
<sequence>MLLVKTLREMEYVAASHIKDAIGDVEIEIRPSGFLGLLIVHCDESLKEKLEEIPEIETIIPVLVECEAKLDEILSKAEVVAEKVKGARTFAIRTKRRGTHDFTSLDVNLDLGDRIRELTGCEVDLNFPDKAVYVEIIGKRAFIGVIDGSEERKKYTPEKVDSRKLFGKISFVQMPYLEDTKAALEIGERIGRAAQAFEIKELIIAPHDYVNAFELEYFIKGVRRGQIARYKIQERAYAREVRKVPVFVRDLYQTARDKRRKRNVLIITDPTGRQISDVKEELVRRIRFADEVVIFAGSRVGIPKGLFRLADFVIDLAPYITFATEQTIPVTLSALLTVYEEDEEARGVIKSL</sequence>
<evidence type="ECO:0000313" key="3">
    <source>
        <dbReference type="EMBL" id="AIG99215.1"/>
    </source>
</evidence>
<dbReference type="Gene3D" id="3.30.2130.30">
    <property type="match status" value="1"/>
</dbReference>
<dbReference type="InterPro" id="IPR050102">
    <property type="entry name" value="tRNA_sulfurtransferase_ThiI"/>
</dbReference>